<keyword evidence="1" id="KW-0732">Signal</keyword>
<name>A0ABV9MYP3_9FLAO</name>
<evidence type="ECO:0000313" key="3">
    <source>
        <dbReference type="EMBL" id="MFC4721126.1"/>
    </source>
</evidence>
<dbReference type="CDD" id="cd06268">
    <property type="entry name" value="PBP1_ABC_transporter_LIVBP-like"/>
    <property type="match status" value="1"/>
</dbReference>
<accession>A0ABV9MYP3</accession>
<dbReference type="InterPro" id="IPR036779">
    <property type="entry name" value="LysM_dom_sf"/>
</dbReference>
<dbReference type="PROSITE" id="PS51782">
    <property type="entry name" value="LYSM"/>
    <property type="match status" value="4"/>
</dbReference>
<protein>
    <submittedName>
        <fullName evidence="3">LysM peptidoglycan-binding domain-containing protein</fullName>
    </submittedName>
</protein>
<feature type="chain" id="PRO_5047303737" evidence="1">
    <location>
        <begin position="21"/>
        <end position="645"/>
    </location>
</feature>
<dbReference type="SUPFAM" id="SSF53822">
    <property type="entry name" value="Periplasmic binding protein-like I"/>
    <property type="match status" value="1"/>
</dbReference>
<dbReference type="SUPFAM" id="SSF54106">
    <property type="entry name" value="LysM domain"/>
    <property type="match status" value="3"/>
</dbReference>
<feature type="domain" description="LysM" evidence="2">
    <location>
        <begin position="24"/>
        <end position="67"/>
    </location>
</feature>
<keyword evidence="4" id="KW-1185">Reference proteome</keyword>
<reference evidence="4" key="1">
    <citation type="journal article" date="2019" name="Int. J. Syst. Evol. Microbiol.">
        <title>The Global Catalogue of Microorganisms (GCM) 10K type strain sequencing project: providing services to taxonomists for standard genome sequencing and annotation.</title>
        <authorList>
            <consortium name="The Broad Institute Genomics Platform"/>
            <consortium name="The Broad Institute Genome Sequencing Center for Infectious Disease"/>
            <person name="Wu L."/>
            <person name="Ma J."/>
        </authorList>
    </citation>
    <scope>NUCLEOTIDE SEQUENCE [LARGE SCALE GENOMIC DNA]</scope>
    <source>
        <strain evidence="4">CCUG 63682</strain>
    </source>
</reference>
<organism evidence="3 4">
    <name type="scientific">Geojedonia litorea</name>
    <dbReference type="NCBI Taxonomy" id="1268269"/>
    <lineage>
        <taxon>Bacteria</taxon>
        <taxon>Pseudomonadati</taxon>
        <taxon>Bacteroidota</taxon>
        <taxon>Flavobacteriia</taxon>
        <taxon>Flavobacteriales</taxon>
        <taxon>Flavobacteriaceae</taxon>
        <taxon>Geojedonia</taxon>
    </lineage>
</organism>
<dbReference type="Pfam" id="PF01476">
    <property type="entry name" value="LysM"/>
    <property type="match status" value="4"/>
</dbReference>
<dbReference type="PANTHER" id="PTHR33734">
    <property type="entry name" value="LYSM DOMAIN-CONTAINING GPI-ANCHORED PROTEIN 2"/>
    <property type="match status" value="1"/>
</dbReference>
<dbReference type="EMBL" id="JBHSGP010000005">
    <property type="protein sequence ID" value="MFC4721126.1"/>
    <property type="molecule type" value="Genomic_DNA"/>
</dbReference>
<dbReference type="CDD" id="cd00118">
    <property type="entry name" value="LysM"/>
    <property type="match status" value="2"/>
</dbReference>
<feature type="signal peptide" evidence="1">
    <location>
        <begin position="1"/>
        <end position="20"/>
    </location>
</feature>
<dbReference type="Proteomes" id="UP001595953">
    <property type="component" value="Unassembled WGS sequence"/>
</dbReference>
<proteinExistence type="predicted"/>
<dbReference type="InterPro" id="IPR028082">
    <property type="entry name" value="Peripla_BP_I"/>
</dbReference>
<dbReference type="Gene3D" id="3.40.50.2300">
    <property type="match status" value="2"/>
</dbReference>
<evidence type="ECO:0000256" key="1">
    <source>
        <dbReference type="SAM" id="SignalP"/>
    </source>
</evidence>
<feature type="domain" description="LysM" evidence="2">
    <location>
        <begin position="149"/>
        <end position="192"/>
    </location>
</feature>
<dbReference type="InterPro" id="IPR018392">
    <property type="entry name" value="LysM"/>
</dbReference>
<evidence type="ECO:0000259" key="2">
    <source>
        <dbReference type="PROSITE" id="PS51782"/>
    </source>
</evidence>
<evidence type="ECO:0000313" key="4">
    <source>
        <dbReference type="Proteomes" id="UP001595953"/>
    </source>
</evidence>
<sequence>MKKIILITLITLLFNVVSNAQSFVKHNVQAGESIEDISKLYLVTPFDIYALNPDAKRGISQGTTLVIPITKIDKNGPVGDVKELIGFKTIKVGRKETLYNISKEYDIPIDDIKKHNSFLYSETLKKGDKLKLPRYKTIVSEVTLTNTLKTYTVQPKEGKWRVAYKFGLTIPQLEALNPTMSEVLQPGDQLIVPNISNVEETQVDDRYNYYTVLKSEGFMALNRKFGVTQQELEALNPGLAESGLKLGMILKIPSNSKLDYTVEDVANTNLSKSIKNYGTKKLALMLPFRLNRIDIDSVAEAKSAIKNDGYLSLSLDFHSGVLLALDSAKQLGISSHLKVYDTRNQISEVSKILNSDDFSDYDAVIGPLMAPNFERVASQLKSNHTPVVSPFTIPEHLYDNVFQTIPTEEMLEKAIVNYVKSDSVRKNIIIIADEKHRSKSNRLKAEFPGAKQLFSKKDKDGKDLYYLVLDDLKRAFRPGQNLVFIETKNSGFISNATSMLNGLNGQKVSEDQIQVYDIVLFTTNKSSAFDDEANVSNIHLSNLKFHYPSPNKSFDASIPNSFVSKYKSIYNVEPSKYATRGFDLTMDILLRLASNDDLYKASSSDIETEYVENKFRYAKKLFGGFYNEAVYVVKYDDLTIVEAKL</sequence>
<gene>
    <name evidence="3" type="ORF">ACFO5O_02250</name>
</gene>
<dbReference type="SMART" id="SM00257">
    <property type="entry name" value="LysM"/>
    <property type="match status" value="4"/>
</dbReference>
<dbReference type="RefSeq" id="WP_387960541.1">
    <property type="nucleotide sequence ID" value="NZ_JBHSGP010000005.1"/>
</dbReference>
<comment type="caution">
    <text evidence="3">The sequence shown here is derived from an EMBL/GenBank/DDBJ whole genome shotgun (WGS) entry which is preliminary data.</text>
</comment>
<dbReference type="PANTHER" id="PTHR33734:SF22">
    <property type="entry name" value="MEMBRANE-BOUND LYTIC MUREIN TRANSGLYCOSYLASE D"/>
    <property type="match status" value="1"/>
</dbReference>
<feature type="domain" description="LysM" evidence="2">
    <location>
        <begin position="208"/>
        <end position="252"/>
    </location>
</feature>
<feature type="domain" description="LysM" evidence="2">
    <location>
        <begin position="88"/>
        <end position="132"/>
    </location>
</feature>
<dbReference type="Gene3D" id="3.10.350.10">
    <property type="entry name" value="LysM domain"/>
    <property type="match status" value="4"/>
</dbReference>